<evidence type="ECO:0000256" key="1">
    <source>
        <dbReference type="ARBA" id="ARBA00004651"/>
    </source>
</evidence>
<evidence type="ECO:0000313" key="13">
    <source>
        <dbReference type="Proteomes" id="UP000805614"/>
    </source>
</evidence>
<evidence type="ECO:0000256" key="5">
    <source>
        <dbReference type="ARBA" id="ARBA00022692"/>
    </source>
</evidence>
<keyword evidence="3" id="KW-0328">Glycosyltransferase</keyword>
<feature type="transmembrane region" description="Helical" evidence="9">
    <location>
        <begin position="328"/>
        <end position="347"/>
    </location>
</feature>
<reference evidence="12 13" key="1">
    <citation type="submission" date="2020-06" db="EMBL/GenBank/DDBJ databases">
        <title>Actinomadura xiongansis sp. nov., isolated from soil of Baiyangdian.</title>
        <authorList>
            <person name="Zhang X."/>
        </authorList>
    </citation>
    <scope>NUCLEOTIDE SEQUENCE [LARGE SCALE GENOMIC DNA]</scope>
    <source>
        <strain evidence="12 13">HBUM206468</strain>
    </source>
</reference>
<feature type="region of interest" description="Disordered" evidence="8">
    <location>
        <begin position="520"/>
        <end position="580"/>
    </location>
</feature>
<evidence type="ECO:0000256" key="9">
    <source>
        <dbReference type="SAM" id="Phobius"/>
    </source>
</evidence>
<proteinExistence type="predicted"/>
<evidence type="ECO:0000256" key="2">
    <source>
        <dbReference type="ARBA" id="ARBA00022475"/>
    </source>
</evidence>
<keyword evidence="2" id="KW-1003">Cell membrane</keyword>
<feature type="transmembrane region" description="Helical" evidence="9">
    <location>
        <begin position="449"/>
        <end position="471"/>
    </location>
</feature>
<sequence>MTDTVSPAPTTDRPKARSGESPHHGLLRRAVLGRPEDPRWARPVLWGILVLATALYTWNLSAGGNANSYYAAAVLSATKSWKAFFFGSLDAGSFITIDKPPMALWLMALSGRILGFGPWSMLLPQAAAGVAAVGVLYTAVRRHHGHLSATISALVMALSPITVAINRDNNPDPLLVLFLVLAAWACLTAIRTGALLPLLGSAVAIGCAFNTKMLQAYLVLPVFALGYLLFAPPSFARRFARLLLAGAVLAVSSFWWMIVVDLIPAASRPYVGGSRDGTVWDLVVGYNGLGRVFGGEGPTFDGGGGGGASFGGVPGAGRLFNEIVGGQISWLLPFAVIALIAGVALRGRAPRTDAVRASLALWGGWLAVHYAVFSFAQGTFHPYYVTAMSPAIAALAGAGEVMLFDAHRRVGRRAGRLPLALSFALPFGLAVTGAWSFVLLRRTPSWNPWLGPVVVAVTSVAVVTLIVARLAPRLRTRAAVVGVSLGLAAVLAGPGAYAVAAAHSRVNGVNPLAAPATGGGLGGPGGGRMPGSGAAGAVRPGGWQGGGPPEGRPPGDAPRGVGMPGGGPAGGGMRGGPPGETVDAGLISYLRKNEGNATWLVAVSSAQSASSIILETGRPVIAMGGFTGSDPAMTVEKLRGYVTAGKLRYVMTGDRRLGRGGDTTLTTWIEDNCKVVQASEYGGNAGAASSATSGSTSTFPDSGRGPGRQQLYDCA</sequence>
<protein>
    <submittedName>
        <fullName evidence="12">Glycosyltransferase family 39 protein</fullName>
    </submittedName>
</protein>
<evidence type="ECO:0000259" key="10">
    <source>
        <dbReference type="Pfam" id="PF13231"/>
    </source>
</evidence>
<organism evidence="12 13">
    <name type="scientific">Actinomadura alba</name>
    <dbReference type="NCBI Taxonomy" id="406431"/>
    <lineage>
        <taxon>Bacteria</taxon>
        <taxon>Bacillati</taxon>
        <taxon>Actinomycetota</taxon>
        <taxon>Actinomycetes</taxon>
        <taxon>Streptosporangiales</taxon>
        <taxon>Thermomonosporaceae</taxon>
        <taxon>Actinomadura</taxon>
    </lineage>
</organism>
<feature type="transmembrane region" description="Helical" evidence="9">
    <location>
        <begin position="146"/>
        <end position="165"/>
    </location>
</feature>
<name>A0ABR7LNK7_9ACTN</name>
<feature type="transmembrane region" description="Helical" evidence="9">
    <location>
        <begin position="417"/>
        <end position="437"/>
    </location>
</feature>
<feature type="transmembrane region" description="Helical" evidence="9">
    <location>
        <begin position="214"/>
        <end position="230"/>
    </location>
</feature>
<dbReference type="Pfam" id="PF13231">
    <property type="entry name" value="PMT_2"/>
    <property type="match status" value="1"/>
</dbReference>
<feature type="compositionally biased region" description="Gly residues" evidence="8">
    <location>
        <begin position="520"/>
        <end position="534"/>
    </location>
</feature>
<dbReference type="EMBL" id="JABVEC010000008">
    <property type="protein sequence ID" value="MBC6466427.1"/>
    <property type="molecule type" value="Genomic_DNA"/>
</dbReference>
<feature type="transmembrane region" description="Helical" evidence="9">
    <location>
        <begin position="359"/>
        <end position="377"/>
    </location>
</feature>
<evidence type="ECO:0000256" key="4">
    <source>
        <dbReference type="ARBA" id="ARBA00022679"/>
    </source>
</evidence>
<feature type="compositionally biased region" description="Low complexity" evidence="8">
    <location>
        <begin position="686"/>
        <end position="698"/>
    </location>
</feature>
<keyword evidence="6 9" id="KW-1133">Transmembrane helix</keyword>
<dbReference type="PANTHER" id="PTHR33908:SF3">
    <property type="entry name" value="UNDECAPRENYL PHOSPHATE-ALPHA-4-AMINO-4-DEOXY-L-ARABINOSE ARABINOSYL TRANSFERASE"/>
    <property type="match status" value="1"/>
</dbReference>
<feature type="region of interest" description="Disordered" evidence="8">
    <location>
        <begin position="1"/>
        <end position="24"/>
    </location>
</feature>
<feature type="domain" description="Glycosyltransferase RgtA/B/C/D-like" evidence="10">
    <location>
        <begin position="98"/>
        <end position="255"/>
    </location>
</feature>
<feature type="domain" description="Putative mannosyltransferase YkcA/B-like C-terminal" evidence="11">
    <location>
        <begin position="586"/>
        <end position="672"/>
    </location>
</feature>
<evidence type="ECO:0000256" key="6">
    <source>
        <dbReference type="ARBA" id="ARBA00022989"/>
    </source>
</evidence>
<evidence type="ECO:0000256" key="8">
    <source>
        <dbReference type="SAM" id="MobiDB-lite"/>
    </source>
</evidence>
<comment type="caution">
    <text evidence="12">The sequence shown here is derived from an EMBL/GenBank/DDBJ whole genome shotgun (WGS) entry which is preliminary data.</text>
</comment>
<keyword evidence="4" id="KW-0808">Transferase</keyword>
<accession>A0ABR7LNK7</accession>
<evidence type="ECO:0000259" key="11">
    <source>
        <dbReference type="Pfam" id="PF24878"/>
    </source>
</evidence>
<dbReference type="InterPro" id="IPR050297">
    <property type="entry name" value="LipidA_mod_glycosyltrf_83"/>
</dbReference>
<dbReference type="Pfam" id="PF24878">
    <property type="entry name" value="YkcB_C"/>
    <property type="match status" value="1"/>
</dbReference>
<feature type="transmembrane region" description="Helical" evidence="9">
    <location>
        <begin position="44"/>
        <end position="61"/>
    </location>
</feature>
<evidence type="ECO:0000256" key="7">
    <source>
        <dbReference type="ARBA" id="ARBA00023136"/>
    </source>
</evidence>
<dbReference type="PANTHER" id="PTHR33908">
    <property type="entry name" value="MANNOSYLTRANSFERASE YKCB-RELATED"/>
    <property type="match status" value="1"/>
</dbReference>
<keyword evidence="13" id="KW-1185">Reference proteome</keyword>
<feature type="transmembrane region" description="Helical" evidence="9">
    <location>
        <begin position="242"/>
        <end position="266"/>
    </location>
</feature>
<feature type="transmembrane region" description="Helical" evidence="9">
    <location>
        <begin position="478"/>
        <end position="500"/>
    </location>
</feature>
<feature type="compositionally biased region" description="Basic and acidic residues" evidence="8">
    <location>
        <begin position="12"/>
        <end position="23"/>
    </location>
</feature>
<feature type="region of interest" description="Disordered" evidence="8">
    <location>
        <begin position="684"/>
        <end position="715"/>
    </location>
</feature>
<feature type="transmembrane region" description="Helical" evidence="9">
    <location>
        <begin position="174"/>
        <end position="194"/>
    </location>
</feature>
<dbReference type="InterPro" id="IPR038731">
    <property type="entry name" value="RgtA/B/C-like"/>
</dbReference>
<evidence type="ECO:0000313" key="12">
    <source>
        <dbReference type="EMBL" id="MBC6466427.1"/>
    </source>
</evidence>
<keyword evidence="7 9" id="KW-0472">Membrane</keyword>
<keyword evidence="5 9" id="KW-0812">Transmembrane</keyword>
<feature type="transmembrane region" description="Helical" evidence="9">
    <location>
        <begin position="119"/>
        <end position="140"/>
    </location>
</feature>
<feature type="transmembrane region" description="Helical" evidence="9">
    <location>
        <begin position="383"/>
        <end position="405"/>
    </location>
</feature>
<dbReference type="Proteomes" id="UP000805614">
    <property type="component" value="Unassembled WGS sequence"/>
</dbReference>
<evidence type="ECO:0000256" key="3">
    <source>
        <dbReference type="ARBA" id="ARBA00022676"/>
    </source>
</evidence>
<gene>
    <name evidence="12" type="ORF">HKK74_13060</name>
</gene>
<feature type="compositionally biased region" description="Gly residues" evidence="8">
    <location>
        <begin position="562"/>
        <end position="578"/>
    </location>
</feature>
<comment type="subcellular location">
    <subcellularLocation>
        <location evidence="1">Cell membrane</location>
        <topology evidence="1">Multi-pass membrane protein</topology>
    </subcellularLocation>
</comment>
<dbReference type="InterPro" id="IPR056785">
    <property type="entry name" value="YkcA/B-like_C"/>
</dbReference>